<reference evidence="10 11" key="1">
    <citation type="journal article" date="2018" name="Genome Announc.">
        <title>Draft Genome Sequence of "Candidatus Phycosocius bacilliformis," an Alphaproteobacterial Ectosymbiont of the Hydrocarbon-Producing Green Alga Botryococcus braunii.</title>
        <authorList>
            <person name="Tanabe Y."/>
            <person name="Yamaguchi H."/>
            <person name="Watanabe M.M."/>
        </authorList>
    </citation>
    <scope>NUCLEOTIDE SEQUENCE [LARGE SCALE GENOMIC DNA]</scope>
    <source>
        <strain evidence="10 11">BOTRYCO-2</strain>
    </source>
</reference>
<dbReference type="Pfam" id="PF02771">
    <property type="entry name" value="Acyl-CoA_dh_N"/>
    <property type="match status" value="1"/>
</dbReference>
<evidence type="ECO:0000256" key="2">
    <source>
        <dbReference type="ARBA" id="ARBA00009347"/>
    </source>
</evidence>
<dbReference type="SUPFAM" id="SSF56645">
    <property type="entry name" value="Acyl-CoA dehydrogenase NM domain-like"/>
    <property type="match status" value="1"/>
</dbReference>
<dbReference type="Proteomes" id="UP000245086">
    <property type="component" value="Unassembled WGS sequence"/>
</dbReference>
<evidence type="ECO:0000313" key="10">
    <source>
        <dbReference type="EMBL" id="GBF58410.1"/>
    </source>
</evidence>
<feature type="domain" description="Acyl-CoA oxidase/dehydrogenase middle" evidence="8">
    <location>
        <begin position="122"/>
        <end position="215"/>
    </location>
</feature>
<dbReference type="OrthoDB" id="7328575at2"/>
<evidence type="ECO:0000256" key="5">
    <source>
        <dbReference type="ARBA" id="ARBA00023002"/>
    </source>
</evidence>
<evidence type="ECO:0000259" key="8">
    <source>
        <dbReference type="Pfam" id="PF02770"/>
    </source>
</evidence>
<comment type="cofactor">
    <cofactor evidence="1 6">
        <name>FAD</name>
        <dbReference type="ChEBI" id="CHEBI:57692"/>
    </cofactor>
</comment>
<protein>
    <submittedName>
        <fullName evidence="10">Flavoprotein desaturase PigA</fullName>
    </submittedName>
</protein>
<dbReference type="SUPFAM" id="SSF47203">
    <property type="entry name" value="Acyl-CoA dehydrogenase C-terminal domain-like"/>
    <property type="match status" value="1"/>
</dbReference>
<dbReference type="Pfam" id="PF00441">
    <property type="entry name" value="Acyl-CoA_dh_1"/>
    <property type="match status" value="1"/>
</dbReference>
<dbReference type="InterPro" id="IPR037069">
    <property type="entry name" value="AcylCoA_DH/ox_N_sf"/>
</dbReference>
<feature type="domain" description="Acyl-CoA dehydrogenase/oxidase C-terminal" evidence="7">
    <location>
        <begin position="243"/>
        <end position="371"/>
    </location>
</feature>
<dbReference type="Pfam" id="PF02770">
    <property type="entry name" value="Acyl-CoA_dh_M"/>
    <property type="match status" value="1"/>
</dbReference>
<dbReference type="InterPro" id="IPR009075">
    <property type="entry name" value="AcylCo_DH/oxidase_C"/>
</dbReference>
<dbReference type="InterPro" id="IPR013786">
    <property type="entry name" value="AcylCoA_DH/ox_N"/>
</dbReference>
<organism evidence="10 11">
    <name type="scientific">Candidatus Phycosocius bacilliformis</name>
    <dbReference type="NCBI Taxonomy" id="1445552"/>
    <lineage>
        <taxon>Bacteria</taxon>
        <taxon>Pseudomonadati</taxon>
        <taxon>Pseudomonadota</taxon>
        <taxon>Alphaproteobacteria</taxon>
        <taxon>Caulobacterales</taxon>
        <taxon>Caulobacterales incertae sedis</taxon>
        <taxon>Candidatus Phycosocius</taxon>
    </lineage>
</organism>
<dbReference type="RefSeq" id="WP_108985271.1">
    <property type="nucleotide sequence ID" value="NZ_BFBR01000006.1"/>
</dbReference>
<dbReference type="Gene3D" id="1.10.540.10">
    <property type="entry name" value="Acyl-CoA dehydrogenase/oxidase, N-terminal domain"/>
    <property type="match status" value="1"/>
</dbReference>
<proteinExistence type="inferred from homology"/>
<comment type="caution">
    <text evidence="10">The sequence shown here is derived from an EMBL/GenBank/DDBJ whole genome shotgun (WGS) entry which is preliminary data.</text>
</comment>
<dbReference type="InterPro" id="IPR006091">
    <property type="entry name" value="Acyl-CoA_Oxase/DH_mid-dom"/>
</dbReference>
<comment type="similarity">
    <text evidence="2 6">Belongs to the acyl-CoA dehydrogenase family.</text>
</comment>
<dbReference type="Gene3D" id="2.40.110.10">
    <property type="entry name" value="Butyryl-CoA Dehydrogenase, subunit A, domain 2"/>
    <property type="match status" value="1"/>
</dbReference>
<dbReference type="InterPro" id="IPR009100">
    <property type="entry name" value="AcylCoA_DH/oxidase_NM_dom_sf"/>
</dbReference>
<evidence type="ECO:0000313" key="11">
    <source>
        <dbReference type="Proteomes" id="UP000245086"/>
    </source>
</evidence>
<dbReference type="Gene3D" id="1.20.140.10">
    <property type="entry name" value="Butyryl-CoA Dehydrogenase, subunit A, domain 3"/>
    <property type="match status" value="1"/>
</dbReference>
<feature type="domain" description="Acyl-CoA dehydrogenase/oxidase N-terminal" evidence="9">
    <location>
        <begin position="6"/>
        <end position="118"/>
    </location>
</feature>
<keyword evidence="5 6" id="KW-0560">Oxidoreductase</keyword>
<dbReference type="EMBL" id="BFBR01000006">
    <property type="protein sequence ID" value="GBF58410.1"/>
    <property type="molecule type" value="Genomic_DNA"/>
</dbReference>
<evidence type="ECO:0000259" key="7">
    <source>
        <dbReference type="Pfam" id="PF00441"/>
    </source>
</evidence>
<dbReference type="InterPro" id="IPR046373">
    <property type="entry name" value="Acyl-CoA_Oxase/DH_mid-dom_sf"/>
</dbReference>
<evidence type="ECO:0000256" key="3">
    <source>
        <dbReference type="ARBA" id="ARBA00022630"/>
    </source>
</evidence>
<dbReference type="PANTHER" id="PTHR43884:SF20">
    <property type="entry name" value="ACYL-COA DEHYDROGENASE FADE28"/>
    <property type="match status" value="1"/>
</dbReference>
<dbReference type="InterPro" id="IPR036250">
    <property type="entry name" value="AcylCo_DH-like_C"/>
</dbReference>
<evidence type="ECO:0000259" key="9">
    <source>
        <dbReference type="Pfam" id="PF02771"/>
    </source>
</evidence>
<name>A0A2P2EBG9_9PROT</name>
<dbReference type="AlphaFoldDB" id="A0A2P2EBG9"/>
<dbReference type="PANTHER" id="PTHR43884">
    <property type="entry name" value="ACYL-COA DEHYDROGENASE"/>
    <property type="match status" value="1"/>
</dbReference>
<dbReference type="GO" id="GO:0003995">
    <property type="term" value="F:acyl-CoA dehydrogenase activity"/>
    <property type="evidence" value="ECO:0007669"/>
    <property type="project" value="TreeGrafter"/>
</dbReference>
<accession>A0A2P2EBG9</accession>
<evidence type="ECO:0000256" key="6">
    <source>
        <dbReference type="RuleBase" id="RU362125"/>
    </source>
</evidence>
<evidence type="ECO:0000256" key="4">
    <source>
        <dbReference type="ARBA" id="ARBA00022827"/>
    </source>
</evidence>
<keyword evidence="3 6" id="KW-0285">Flavoprotein</keyword>
<dbReference type="GO" id="GO:0050660">
    <property type="term" value="F:flavin adenine dinucleotide binding"/>
    <property type="evidence" value="ECO:0007669"/>
    <property type="project" value="InterPro"/>
</dbReference>
<sequence>MDFNFTDEQNMLRDSIAKLVQQKYDFDTRRKAIQSEAGWRPEIWAELAEMGLMMAPLPESMGGLGGGAIDNLVIMEEFGKGLVVEPFIPSVVASGNLLRLAGSAAQHEEHGGRITTGEGIYALAAAEPKSRYDLADVSTTAKKDGAGYILNGHKAVVIGGPQADTLIVIARTAGGQRERAGLSAFLVSKSAAGVSTKDYPTVDGLRASDVYLENVSVGADAVIGPVDGILPALEETQDNVIAALCAEAVGAMRVAHAMTVDYARQRKQFGVAIGSFQVLQHRMVDMFMWTEQSTSMAYLAAIRCGEDDALERAKACAAAKTQIGRGGRFVGQNAIQIFGGMGMTDELAIGHYFKRLTMIDTQAGSADWHLKRYAALSAGDKAAA</sequence>
<keyword evidence="4 6" id="KW-0274">FAD</keyword>
<evidence type="ECO:0000256" key="1">
    <source>
        <dbReference type="ARBA" id="ARBA00001974"/>
    </source>
</evidence>
<keyword evidence="11" id="KW-1185">Reference proteome</keyword>
<dbReference type="CDD" id="cd00567">
    <property type="entry name" value="ACAD"/>
    <property type="match status" value="1"/>
</dbReference>
<gene>
    <name evidence="10" type="primary">pigA</name>
    <name evidence="10" type="ORF">PbB2_02092</name>
</gene>